<evidence type="ECO:0000313" key="2">
    <source>
        <dbReference type="Proteomes" id="UP000639274"/>
    </source>
</evidence>
<dbReference type="AlphaFoldDB" id="A0A974Y1R9"/>
<sequence>MNLMTCGVRGFGLAVVLAAIGCQSASGARAPLGAAQFRCGPTDDVELVVSVATPPDDQVAQSRLVAVIGSEHWRALERGERRLELSDAAASQWCSGAQAACEAPAGLVFEVSQSDLRDGGVLEGAVEVRLADQRTVHLPFRAPVARQQARCG</sequence>
<organism evidence="1 2">
    <name type="scientific">Agrilutibacter solisilvae</name>
    <dbReference type="NCBI Taxonomy" id="2763317"/>
    <lineage>
        <taxon>Bacteria</taxon>
        <taxon>Pseudomonadati</taxon>
        <taxon>Pseudomonadota</taxon>
        <taxon>Gammaproteobacteria</taxon>
        <taxon>Lysobacterales</taxon>
        <taxon>Lysobacteraceae</taxon>
        <taxon>Agrilutibacter</taxon>
    </lineage>
</organism>
<dbReference type="Proteomes" id="UP000639274">
    <property type="component" value="Chromosome"/>
</dbReference>
<name>A0A974Y1R9_9GAMM</name>
<dbReference type="KEGG" id="lsf:I8J32_008275"/>
<reference evidence="1 2" key="1">
    <citation type="submission" date="2021-03" db="EMBL/GenBank/DDBJ databases">
        <title>Lysobacter sp. nov. isolated from soil of gangwondo yeongwol, south Korea.</title>
        <authorList>
            <person name="Kim K.R."/>
            <person name="Kim K.H."/>
            <person name="Jeon C.O."/>
        </authorList>
    </citation>
    <scope>NUCLEOTIDE SEQUENCE [LARGE SCALE GENOMIC DNA]</scope>
    <source>
        <strain evidence="1 2">R19</strain>
    </source>
</reference>
<accession>A0A974Y1R9</accession>
<dbReference type="EMBL" id="CP071518">
    <property type="protein sequence ID" value="QSX79812.1"/>
    <property type="molecule type" value="Genomic_DNA"/>
</dbReference>
<protein>
    <submittedName>
        <fullName evidence="1">Uncharacterized protein</fullName>
    </submittedName>
</protein>
<evidence type="ECO:0000313" key="1">
    <source>
        <dbReference type="EMBL" id="QSX79812.1"/>
    </source>
</evidence>
<dbReference type="RefSeq" id="WP_200610637.1">
    <property type="nucleotide sequence ID" value="NZ_CP071518.1"/>
</dbReference>
<proteinExistence type="predicted"/>
<keyword evidence="2" id="KW-1185">Reference proteome</keyword>
<gene>
    <name evidence="1" type="ORF">I8J32_008275</name>
</gene>